<feature type="chain" id="PRO_5007126208" description="Conjugal transfer protein" evidence="1">
    <location>
        <begin position="24"/>
        <end position="351"/>
    </location>
</feature>
<comment type="caution">
    <text evidence="2">The sequence shown here is derived from an EMBL/GenBank/DDBJ whole genome shotgun (WGS) entry which is preliminary data.</text>
</comment>
<dbReference type="InterPro" id="IPR009649">
    <property type="entry name" value="TraU"/>
</dbReference>
<name>A0A106DRB1_9BURK</name>
<dbReference type="Pfam" id="PF06834">
    <property type="entry name" value="TraU"/>
    <property type="match status" value="1"/>
</dbReference>
<reference evidence="2 3" key="1">
    <citation type="submission" date="2015-11" db="EMBL/GenBank/DDBJ databases">
        <title>Expanding the genomic diversity of Burkholderia species for the development of highly accurate diagnostics.</title>
        <authorList>
            <person name="Sahl J."/>
            <person name="Keim P."/>
            <person name="Wagner D."/>
        </authorList>
    </citation>
    <scope>NUCLEOTIDE SEQUENCE [LARGE SCALE GENOMIC DNA]</scope>
    <source>
        <strain evidence="2 3">MSMB1301WGS</strain>
    </source>
</reference>
<sequence length="351" mass="39179">MIRKILYTLLALYLYCFGTVSFAANSGPQTPACYGRFPNPITDICWSCVLPIKLMGLNLAVDSQEDTSTVNQAGCVCANGSKPYIGITMSFFEPTHVTEVVRNPYCFPTLDGTVMDLGFDANNHAIRRGSGTNGRRNARQYSTFYHSHLYYFPLFVMLEVLLDHPCLELGYFDMAWMSEIDPTWGDPEMAFIFTPEVALFANPIAVASCSIDCVAATAGFPLNQMFWCAGCQGNMFPLTGWVTGITGAVDASLLVQQRLMNRMHRQFMVRAGVGDSGLCGLYTMPIMDKRMYKTQMLYPSIQTDKLLGRCCQPLGRTSVLWAAGKTYPVKGEDFGYMMFRKRDCCFPMIGF</sequence>
<feature type="signal peptide" evidence="1">
    <location>
        <begin position="1"/>
        <end position="23"/>
    </location>
</feature>
<organism evidence="2 3">
    <name type="scientific">Burkholderia territorii</name>
    <dbReference type="NCBI Taxonomy" id="1503055"/>
    <lineage>
        <taxon>Bacteria</taxon>
        <taxon>Pseudomonadati</taxon>
        <taxon>Pseudomonadota</taxon>
        <taxon>Betaproteobacteria</taxon>
        <taxon>Burkholderiales</taxon>
        <taxon>Burkholderiaceae</taxon>
        <taxon>Burkholderia</taxon>
        <taxon>Burkholderia cepacia complex</taxon>
    </lineage>
</organism>
<dbReference type="Proteomes" id="UP000062317">
    <property type="component" value="Unassembled WGS sequence"/>
</dbReference>
<evidence type="ECO:0000313" key="3">
    <source>
        <dbReference type="Proteomes" id="UP000062317"/>
    </source>
</evidence>
<dbReference type="EMBL" id="LPEQ01000113">
    <property type="protein sequence ID" value="KVV40867.1"/>
    <property type="molecule type" value="Genomic_DNA"/>
</dbReference>
<accession>A0A106DRB1</accession>
<proteinExistence type="predicted"/>
<keyword evidence="1" id="KW-0732">Signal</keyword>
<dbReference type="AlphaFoldDB" id="A0A106DRB1"/>
<keyword evidence="3" id="KW-1185">Reference proteome</keyword>
<evidence type="ECO:0000256" key="1">
    <source>
        <dbReference type="SAM" id="SignalP"/>
    </source>
</evidence>
<evidence type="ECO:0008006" key="4">
    <source>
        <dbReference type="Google" id="ProtNLM"/>
    </source>
</evidence>
<gene>
    <name evidence="2" type="ORF">WT27_13140</name>
</gene>
<dbReference type="RefSeq" id="WP_060108187.1">
    <property type="nucleotide sequence ID" value="NZ_LPEQ01000113.1"/>
</dbReference>
<protein>
    <recommendedName>
        <fullName evidence="4">Conjugal transfer protein</fullName>
    </recommendedName>
</protein>
<evidence type="ECO:0000313" key="2">
    <source>
        <dbReference type="EMBL" id="KVV40867.1"/>
    </source>
</evidence>